<evidence type="ECO:0000313" key="9">
    <source>
        <dbReference type="EMBL" id="RMY56270.1"/>
    </source>
</evidence>
<proteinExistence type="inferred from homology"/>
<evidence type="ECO:0000256" key="1">
    <source>
        <dbReference type="ARBA" id="ARBA00004141"/>
    </source>
</evidence>
<comment type="similarity">
    <text evidence="2">Belongs to the PA-phosphatase related phosphoesterase family.</text>
</comment>
<feature type="transmembrane region" description="Helical" evidence="7">
    <location>
        <begin position="55"/>
        <end position="80"/>
    </location>
</feature>
<comment type="caution">
    <text evidence="9">The sequence shown here is derived from an EMBL/GenBank/DDBJ whole genome shotgun (WGS) entry which is preliminary data.</text>
</comment>
<evidence type="ECO:0000256" key="2">
    <source>
        <dbReference type="ARBA" id="ARBA00008816"/>
    </source>
</evidence>
<feature type="transmembrane region" description="Helical" evidence="7">
    <location>
        <begin position="100"/>
        <end position="119"/>
    </location>
</feature>
<feature type="region of interest" description="Disordered" evidence="6">
    <location>
        <begin position="218"/>
        <end position="274"/>
    </location>
</feature>
<dbReference type="GO" id="GO:0006644">
    <property type="term" value="P:phospholipid metabolic process"/>
    <property type="evidence" value="ECO:0007669"/>
    <property type="project" value="InterPro"/>
</dbReference>
<feature type="compositionally biased region" description="Basic and acidic residues" evidence="6">
    <location>
        <begin position="260"/>
        <end position="274"/>
    </location>
</feature>
<feature type="domain" description="Phosphatidic acid phosphatase type 2/haloperoxidase" evidence="8">
    <location>
        <begin position="107"/>
        <end position="207"/>
    </location>
</feature>
<evidence type="ECO:0000259" key="8">
    <source>
        <dbReference type="Pfam" id="PF01569"/>
    </source>
</evidence>
<gene>
    <name evidence="9" type="ORF">D0864_13670</name>
</gene>
<sequence length="382" mass="41566">MALPSKTLVASYMLDWLIIVAFAAAGGGLNTVSPKERAISLLDLSISYPVIPESISVSTLALAALVGPGVIITAVVLFFVPGITSWRTSEKASLIRRKLWELHVGLAGLALSVAVAFFVTQGLKNIFGRPRPHFLPLCSPDLSNVEGHVVSGYGQVISTRWTLVSPSICTNTAALKDGFRSFPSGHCSFSWSGLLYLTLFLSAKFSIRFPYLGPGSSERVGATPTDRRSLHPQVISGPSSTTRSNDTEMQPLHLQSRTHSTSDNKSEDATYGQRDVRNTPERVEIYSRDAAPPTWGVAIAIIPLGVAAYISSTRYAEYWHHGFDCIVGALIGILSAYFAFRWYQMPLQQGQGWAWGPRTRDRAFGVRVGTGNYVGKEGWGIE</sequence>
<evidence type="ECO:0000313" key="10">
    <source>
        <dbReference type="Proteomes" id="UP000269539"/>
    </source>
</evidence>
<dbReference type="Proteomes" id="UP000269539">
    <property type="component" value="Unassembled WGS sequence"/>
</dbReference>
<feature type="transmembrane region" description="Helical" evidence="7">
    <location>
        <begin position="318"/>
        <end position="340"/>
    </location>
</feature>
<dbReference type="SUPFAM" id="SSF48317">
    <property type="entry name" value="Acid phosphatase/Vanadium-dependent haloperoxidase"/>
    <property type="match status" value="2"/>
</dbReference>
<accession>A0A3M7CWI9</accession>
<protein>
    <recommendedName>
        <fullName evidence="8">Phosphatidic acid phosphatase type 2/haloperoxidase domain-containing protein</fullName>
    </recommendedName>
</protein>
<dbReference type="GO" id="GO:0008195">
    <property type="term" value="F:phosphatidate phosphatase activity"/>
    <property type="evidence" value="ECO:0007669"/>
    <property type="project" value="TreeGrafter"/>
</dbReference>
<organism evidence="9 10">
    <name type="scientific">Hortaea werneckii</name>
    <name type="common">Black yeast</name>
    <name type="synonym">Cladosporium werneckii</name>
    <dbReference type="NCBI Taxonomy" id="91943"/>
    <lineage>
        <taxon>Eukaryota</taxon>
        <taxon>Fungi</taxon>
        <taxon>Dikarya</taxon>
        <taxon>Ascomycota</taxon>
        <taxon>Pezizomycotina</taxon>
        <taxon>Dothideomycetes</taxon>
        <taxon>Dothideomycetidae</taxon>
        <taxon>Mycosphaerellales</taxon>
        <taxon>Teratosphaeriaceae</taxon>
        <taxon>Hortaea</taxon>
    </lineage>
</organism>
<dbReference type="GO" id="GO:0046839">
    <property type="term" value="P:phospholipid dephosphorylation"/>
    <property type="evidence" value="ECO:0007669"/>
    <property type="project" value="TreeGrafter"/>
</dbReference>
<dbReference type="PANTHER" id="PTHR10165:SF154">
    <property type="entry name" value="PAP2 DOMAIN PROTEIN (AFU_ORTHOLOGUE AFUA_1G09730)"/>
    <property type="match status" value="1"/>
</dbReference>
<dbReference type="GO" id="GO:0016020">
    <property type="term" value="C:membrane"/>
    <property type="evidence" value="ECO:0007669"/>
    <property type="project" value="UniProtKB-SubCell"/>
</dbReference>
<dbReference type="PANTHER" id="PTHR10165">
    <property type="entry name" value="LIPID PHOSPHATE PHOSPHATASE"/>
    <property type="match status" value="1"/>
</dbReference>
<dbReference type="InterPro" id="IPR036938">
    <property type="entry name" value="PAP2/HPO_sf"/>
</dbReference>
<reference evidence="9 10" key="1">
    <citation type="journal article" date="2018" name="BMC Genomics">
        <title>Genomic evidence for intraspecific hybridization in a clonal and extremely halotolerant yeast.</title>
        <authorList>
            <person name="Gostincar C."/>
            <person name="Stajich J.E."/>
            <person name="Zupancic J."/>
            <person name="Zalar P."/>
            <person name="Gunde-Cimerman N."/>
        </authorList>
    </citation>
    <scope>NUCLEOTIDE SEQUENCE [LARGE SCALE GENOMIC DNA]</scope>
    <source>
        <strain evidence="9 10">EXF-10513</strain>
    </source>
</reference>
<dbReference type="Pfam" id="PF01569">
    <property type="entry name" value="PAP2"/>
    <property type="match status" value="2"/>
</dbReference>
<keyword evidence="5 7" id="KW-0472">Membrane</keyword>
<dbReference type="InterPro" id="IPR043216">
    <property type="entry name" value="PAP-like"/>
</dbReference>
<feature type="compositionally biased region" description="Polar residues" evidence="6">
    <location>
        <begin position="236"/>
        <end position="259"/>
    </location>
</feature>
<evidence type="ECO:0000256" key="4">
    <source>
        <dbReference type="ARBA" id="ARBA00022989"/>
    </source>
</evidence>
<feature type="domain" description="Phosphatidic acid phosphatase type 2/haloperoxidase" evidence="8">
    <location>
        <begin position="292"/>
        <end position="345"/>
    </location>
</feature>
<comment type="subcellular location">
    <subcellularLocation>
        <location evidence="1">Membrane</location>
        <topology evidence="1">Multi-pass membrane protein</topology>
    </subcellularLocation>
</comment>
<name>A0A3M7CWI9_HORWE</name>
<evidence type="ECO:0000256" key="7">
    <source>
        <dbReference type="SAM" id="Phobius"/>
    </source>
</evidence>
<feature type="transmembrane region" description="Helical" evidence="7">
    <location>
        <begin position="12"/>
        <end position="32"/>
    </location>
</feature>
<dbReference type="InterPro" id="IPR000326">
    <property type="entry name" value="PAP2/HPO"/>
</dbReference>
<dbReference type="AlphaFoldDB" id="A0A3M7CWI9"/>
<keyword evidence="4 7" id="KW-1133">Transmembrane helix</keyword>
<evidence type="ECO:0000256" key="6">
    <source>
        <dbReference type="SAM" id="MobiDB-lite"/>
    </source>
</evidence>
<evidence type="ECO:0000256" key="3">
    <source>
        <dbReference type="ARBA" id="ARBA00022692"/>
    </source>
</evidence>
<dbReference type="EMBL" id="QWIO01002414">
    <property type="protein sequence ID" value="RMY56270.1"/>
    <property type="molecule type" value="Genomic_DNA"/>
</dbReference>
<keyword evidence="3 7" id="KW-0812">Transmembrane</keyword>
<feature type="transmembrane region" description="Helical" evidence="7">
    <location>
        <begin position="294"/>
        <end position="312"/>
    </location>
</feature>
<dbReference type="Gene3D" id="1.20.144.10">
    <property type="entry name" value="Phosphatidic acid phosphatase type 2/haloperoxidase"/>
    <property type="match status" value="2"/>
</dbReference>
<evidence type="ECO:0000256" key="5">
    <source>
        <dbReference type="ARBA" id="ARBA00023136"/>
    </source>
</evidence>